<dbReference type="Pfam" id="PF03633">
    <property type="entry name" value="Glyco_hydro_65C"/>
    <property type="match status" value="1"/>
</dbReference>
<dbReference type="Gene3D" id="2.60.120.260">
    <property type="entry name" value="Galactose-binding domain-like"/>
    <property type="match status" value="1"/>
</dbReference>
<dbReference type="Pfam" id="PF21606">
    <property type="entry name" value="BgaA-like_CBM"/>
    <property type="match status" value="1"/>
</dbReference>
<feature type="domain" description="Glycoside hydrolase family 65 C-terminal" evidence="3">
    <location>
        <begin position="477"/>
        <end position="532"/>
    </location>
</feature>
<dbReference type="InterPro" id="IPR012341">
    <property type="entry name" value="6hp_glycosidase-like_sf"/>
</dbReference>
<feature type="domain" description="Beta-galactosidase-like galactose-binding" evidence="5">
    <location>
        <begin position="573"/>
        <end position="653"/>
    </location>
</feature>
<dbReference type="InterPro" id="IPR013783">
    <property type="entry name" value="Ig-like_fold"/>
</dbReference>
<feature type="signal peptide" evidence="2">
    <location>
        <begin position="1"/>
        <end position="29"/>
    </location>
</feature>
<evidence type="ECO:0000313" key="7">
    <source>
        <dbReference type="EMBL" id="MBB5132953.1"/>
    </source>
</evidence>
<feature type="chain" id="PRO_5032297050" description="Alpha-galactosidase NEW3 domain-containing protein" evidence="2">
    <location>
        <begin position="30"/>
        <end position="1020"/>
    </location>
</feature>
<proteinExistence type="predicted"/>
<evidence type="ECO:0000259" key="4">
    <source>
        <dbReference type="Pfam" id="PF10633"/>
    </source>
</evidence>
<keyword evidence="2" id="KW-0732">Signal</keyword>
<comment type="caution">
    <text evidence="7">The sequence shown here is derived from an EMBL/GenBank/DDBJ whole genome shotgun (WGS) entry which is preliminary data.</text>
</comment>
<evidence type="ECO:0000259" key="6">
    <source>
        <dbReference type="Pfam" id="PF22422"/>
    </source>
</evidence>
<keyword evidence="8" id="KW-1185">Reference proteome</keyword>
<evidence type="ECO:0000259" key="3">
    <source>
        <dbReference type="Pfam" id="PF03633"/>
    </source>
</evidence>
<dbReference type="Gene3D" id="2.60.40.10">
    <property type="entry name" value="Immunoglobulins"/>
    <property type="match status" value="1"/>
</dbReference>
<dbReference type="InterPro" id="IPR049487">
    <property type="entry name" value="BgaA-like_CBM"/>
</dbReference>
<name>A0A840P4X1_9ACTN</name>
<evidence type="ECO:0008006" key="9">
    <source>
        <dbReference type="Google" id="ProtNLM"/>
    </source>
</evidence>
<sequence>MRRTAVALATLVALVAPTAALTPAAPAGAAARPAVPAPAPYPEVGRGTAFLDHDAPLAGYAEPEWYKANIPFLEVPDREIQDVYYYRWSTYKRHIRYTDAATGNIITEFHNAPGYAAPLGGIVAAAGHHVYEGRWLRDTRPLDDYLTYWLRGPGSGPKPKEDYVNKDTDDWAHQYAFWAADAAYQRYLVTGDAGFVEDLLPDLVRQYDKWGGQFDKELGLYWSVPVWDAMEYTASSYETDPADPYHGGAGYRPTLNAYQYGDARAIAAIARMRGRQGDKALAATFERRAGALRTALHRHLWDPERAFFYHKARADLDPQRRLASTREQIGFVPWAFGMANPGTEKAWAQLLDPQGFAAPYGPTTAERRSPYFMRDALRGCCRWNGPSWPYSTSTTLTAMANLLNGPEQPVVTAEDYYRVLRGYALTQYKDGRPYVAEAHHPDEPRWIYDGRGHSEHYNHSTFADLVISGLIGLRPQPGGTVVVNPLVPASWDHFALENVPYHGHNVTVLWDRDGSRYGQGAGLRLYVDGEPVAARPGLGELTARVPAAPARRAEPRPVNDAANPHGAGHPRPFASYTNGIDDVWDAVDGRIYYDDIPHSRWTNYRSPNAEDHLGVDFGVPTEVSDVRFHAYDDGGGVRAPASYRLEHWDGAAWREVPGQVRTPERPAGAALNRITFPALTTTKIRLVFRNPAGAWVGVTELQAWSPAAAGTRLSIETPIETPTPARPGEPATVTAVFRNEDDRPVTRVRTTLAVPPGWSAEPAGRVEASVVRAGGEFRARWRVTPPAGTRPDAYPLRAFATYRAGAADARAASAYARLDVPLDPAAFPTVAIQDAFPQDTSARYTVHRPFGGEAEPSVAAGGGRYAGSGDQPFFGLVAGPAPLPPGDALTVVTVDSFAGTGSPEDSVFAGWVKDADDYVTAWYNHTRKASGINVRINGAFLDTPGDAALTLKPGDRFALMLSGDTITSFAHTDGAWRRLRSAHIGAALGSAEARAGFRYGFGLRGTSGTIAIAALEGRAT</sequence>
<organism evidence="7 8">
    <name type="scientific">Thermocatellispora tengchongensis</name>
    <dbReference type="NCBI Taxonomy" id="1073253"/>
    <lineage>
        <taxon>Bacteria</taxon>
        <taxon>Bacillati</taxon>
        <taxon>Actinomycetota</taxon>
        <taxon>Actinomycetes</taxon>
        <taxon>Streptosporangiales</taxon>
        <taxon>Streptosporangiaceae</taxon>
        <taxon>Thermocatellispora</taxon>
    </lineage>
</organism>
<dbReference type="EMBL" id="JACHGN010000005">
    <property type="protein sequence ID" value="MBB5132953.1"/>
    <property type="molecule type" value="Genomic_DNA"/>
</dbReference>
<dbReference type="SUPFAM" id="SSF49785">
    <property type="entry name" value="Galactose-binding domain-like"/>
    <property type="match status" value="1"/>
</dbReference>
<dbReference type="InterPro" id="IPR018905">
    <property type="entry name" value="A-galactase_NEW3"/>
</dbReference>
<evidence type="ECO:0000256" key="1">
    <source>
        <dbReference type="SAM" id="MobiDB-lite"/>
    </source>
</evidence>
<protein>
    <recommendedName>
        <fullName evidence="9">Alpha-galactosidase NEW3 domain-containing protein</fullName>
    </recommendedName>
</protein>
<evidence type="ECO:0000313" key="8">
    <source>
        <dbReference type="Proteomes" id="UP000578449"/>
    </source>
</evidence>
<gene>
    <name evidence="7" type="ORF">HNP84_002674</name>
</gene>
<evidence type="ECO:0000259" key="5">
    <source>
        <dbReference type="Pfam" id="PF21606"/>
    </source>
</evidence>
<accession>A0A840P4X1</accession>
<dbReference type="Gene3D" id="1.50.10.10">
    <property type="match status" value="1"/>
</dbReference>
<dbReference type="RefSeq" id="WP_185049938.1">
    <property type="nucleotide sequence ID" value="NZ_JACHGN010000005.1"/>
</dbReference>
<dbReference type="InterPro" id="IPR008928">
    <property type="entry name" value="6-hairpin_glycosidase_sf"/>
</dbReference>
<dbReference type="GO" id="GO:0005975">
    <property type="term" value="P:carbohydrate metabolic process"/>
    <property type="evidence" value="ECO:0007669"/>
    <property type="project" value="InterPro"/>
</dbReference>
<dbReference type="Proteomes" id="UP000578449">
    <property type="component" value="Unassembled WGS sequence"/>
</dbReference>
<dbReference type="AlphaFoldDB" id="A0A840P4X1"/>
<dbReference type="InterPro" id="IPR005194">
    <property type="entry name" value="Glyco_hydro_65_C"/>
</dbReference>
<dbReference type="InterPro" id="IPR054491">
    <property type="entry name" value="MGH1-like_GH"/>
</dbReference>
<feature type="domain" description="Mannosylglycerate hydrolase MGH1-like glycoside hydrolase" evidence="6">
    <location>
        <begin position="122"/>
        <end position="460"/>
    </location>
</feature>
<dbReference type="Pfam" id="PF10633">
    <property type="entry name" value="NPCBM_assoc"/>
    <property type="match status" value="1"/>
</dbReference>
<dbReference type="Pfam" id="PF22422">
    <property type="entry name" value="MGH1-like_GH"/>
    <property type="match status" value="1"/>
</dbReference>
<feature type="region of interest" description="Disordered" evidence="1">
    <location>
        <begin position="547"/>
        <end position="574"/>
    </location>
</feature>
<evidence type="ECO:0000256" key="2">
    <source>
        <dbReference type="SAM" id="SignalP"/>
    </source>
</evidence>
<feature type="domain" description="Alpha-galactosidase NEW3" evidence="4">
    <location>
        <begin position="726"/>
        <end position="802"/>
    </location>
</feature>
<reference evidence="7 8" key="1">
    <citation type="submission" date="2020-08" db="EMBL/GenBank/DDBJ databases">
        <title>Genomic Encyclopedia of Type Strains, Phase IV (KMG-IV): sequencing the most valuable type-strain genomes for metagenomic binning, comparative biology and taxonomic classification.</title>
        <authorList>
            <person name="Goeker M."/>
        </authorList>
    </citation>
    <scope>NUCLEOTIDE SEQUENCE [LARGE SCALE GENOMIC DNA]</scope>
    <source>
        <strain evidence="7 8">DSM 45615</strain>
    </source>
</reference>
<dbReference type="InterPro" id="IPR008979">
    <property type="entry name" value="Galactose-bd-like_sf"/>
</dbReference>
<dbReference type="SUPFAM" id="SSF48208">
    <property type="entry name" value="Six-hairpin glycosidases"/>
    <property type="match status" value="1"/>
</dbReference>